<dbReference type="GO" id="GO:0043565">
    <property type="term" value="F:sequence-specific DNA binding"/>
    <property type="evidence" value="ECO:0007669"/>
    <property type="project" value="TreeGrafter"/>
</dbReference>
<dbReference type="InterPro" id="IPR017887">
    <property type="entry name" value="TF_TCP_subgr"/>
</dbReference>
<feature type="non-terminal residue" evidence="8">
    <location>
        <position position="1"/>
    </location>
</feature>
<dbReference type="Pfam" id="PF03634">
    <property type="entry name" value="TCP"/>
    <property type="match status" value="1"/>
</dbReference>
<feature type="non-terminal residue" evidence="8">
    <location>
        <position position="121"/>
    </location>
</feature>
<dbReference type="InterPro" id="IPR005333">
    <property type="entry name" value="Transcription_factor_TCP"/>
</dbReference>
<evidence type="ECO:0000259" key="7">
    <source>
        <dbReference type="PROSITE" id="PS51369"/>
    </source>
</evidence>
<dbReference type="GO" id="GO:0003700">
    <property type="term" value="F:DNA-binding transcription factor activity"/>
    <property type="evidence" value="ECO:0007669"/>
    <property type="project" value="InterPro"/>
</dbReference>
<organism evidence="8">
    <name type="scientific">Schizanthus pinnatus</name>
    <name type="common">butterfly flower</name>
    <dbReference type="NCBI Taxonomy" id="33122"/>
    <lineage>
        <taxon>Eukaryota</taxon>
        <taxon>Viridiplantae</taxon>
        <taxon>Streptophyta</taxon>
        <taxon>Embryophyta</taxon>
        <taxon>Tracheophyta</taxon>
        <taxon>Spermatophyta</taxon>
        <taxon>Magnoliopsida</taxon>
        <taxon>eudicotyledons</taxon>
        <taxon>Gunneridae</taxon>
        <taxon>Pentapetalae</taxon>
        <taxon>asterids</taxon>
        <taxon>lamiids</taxon>
        <taxon>Solanales</taxon>
        <taxon>Solanaceae</taxon>
        <taxon>Schizanthoideae</taxon>
        <taxon>Schizanthus</taxon>
    </lineage>
</organism>
<dbReference type="GO" id="GO:2000032">
    <property type="term" value="P:regulation of secondary shoot formation"/>
    <property type="evidence" value="ECO:0007669"/>
    <property type="project" value="TreeGrafter"/>
</dbReference>
<dbReference type="PROSITE" id="PS51369">
    <property type="entry name" value="TCP"/>
    <property type="match status" value="1"/>
</dbReference>
<feature type="compositionally biased region" description="Polar residues" evidence="6">
    <location>
        <begin position="89"/>
        <end position="100"/>
    </location>
</feature>
<evidence type="ECO:0000256" key="6">
    <source>
        <dbReference type="SAM" id="MobiDB-lite"/>
    </source>
</evidence>
<dbReference type="GO" id="GO:0005634">
    <property type="term" value="C:nucleus"/>
    <property type="evidence" value="ECO:0007669"/>
    <property type="project" value="UniProtKB-SubCell"/>
</dbReference>
<gene>
    <name evidence="8" type="primary">TCP</name>
</gene>
<comment type="subcellular location">
    <subcellularLocation>
        <location evidence="1">Nucleus</location>
    </subcellularLocation>
</comment>
<evidence type="ECO:0000256" key="2">
    <source>
        <dbReference type="ARBA" id="ARBA00023015"/>
    </source>
</evidence>
<keyword evidence="4" id="KW-0804">Transcription</keyword>
<sequence>NTAKGPRDRRMRLSLDIARKFFNLQDMLGFDKASKTVDWLLIQSNSAINEFAMNKQSCSAAAVNIGASSTSDHECEVISRIDEFNINDQNQKTNAKGTCSNEEKKAKSTRRATFGKESRMQ</sequence>
<proteinExistence type="predicted"/>
<accession>Q6Y9V7</accession>
<protein>
    <submittedName>
        <fullName evidence="8">TCP protein</fullName>
    </submittedName>
</protein>
<feature type="domain" description="TCP" evidence="7">
    <location>
        <begin position="1"/>
        <end position="51"/>
    </location>
</feature>
<evidence type="ECO:0000256" key="3">
    <source>
        <dbReference type="ARBA" id="ARBA00023125"/>
    </source>
</evidence>
<evidence type="ECO:0000256" key="4">
    <source>
        <dbReference type="ARBA" id="ARBA00023163"/>
    </source>
</evidence>
<evidence type="ECO:0000256" key="5">
    <source>
        <dbReference type="ARBA" id="ARBA00023242"/>
    </source>
</evidence>
<keyword evidence="5" id="KW-0539">Nucleus</keyword>
<keyword evidence="3" id="KW-0238">DNA-binding</keyword>
<reference evidence="8" key="1">
    <citation type="journal article" date="2003" name="Mol. Biol. Evol.">
        <title>Evolution of the TCP gene family in Asteridae: cladistic and network approaches to understanding regulatory gene family diversification and its impact on morphological evolution.</title>
        <authorList>
            <person name="Reeves P.A."/>
            <person name="Olmstead R.G."/>
        </authorList>
    </citation>
    <scope>NUCLEOTIDE SEQUENCE</scope>
</reference>
<keyword evidence="2" id="KW-0805">Transcription regulation</keyword>
<name>Q6Y9V7_9SOLA</name>
<feature type="region of interest" description="Disordered" evidence="6">
    <location>
        <begin position="89"/>
        <end position="121"/>
    </location>
</feature>
<evidence type="ECO:0000313" key="8">
    <source>
        <dbReference type="EMBL" id="AAO45729.1"/>
    </source>
</evidence>
<dbReference type="AlphaFoldDB" id="Q6Y9V7"/>
<dbReference type="EMBL" id="AY168168">
    <property type="protein sequence ID" value="AAO45729.1"/>
    <property type="molecule type" value="Genomic_DNA"/>
</dbReference>
<dbReference type="PANTHER" id="PTHR31072:SF226">
    <property type="entry name" value="TRANSCRIPTION FACTOR TCP18"/>
    <property type="match status" value="1"/>
</dbReference>
<dbReference type="PANTHER" id="PTHR31072">
    <property type="entry name" value="TRANSCRIPTION FACTOR TCP4-RELATED"/>
    <property type="match status" value="1"/>
</dbReference>
<evidence type="ECO:0000256" key="1">
    <source>
        <dbReference type="ARBA" id="ARBA00004123"/>
    </source>
</evidence>